<evidence type="ECO:0000313" key="3">
    <source>
        <dbReference type="EMBL" id="KAK6190896.1"/>
    </source>
</evidence>
<dbReference type="SMART" id="SM00494">
    <property type="entry name" value="ChtBD2"/>
    <property type="match status" value="2"/>
</dbReference>
<feature type="domain" description="Chitin-binding type-2" evidence="2">
    <location>
        <begin position="38"/>
        <end position="100"/>
    </location>
</feature>
<dbReference type="Gene3D" id="2.60.120.200">
    <property type="match status" value="1"/>
</dbReference>
<dbReference type="InterPro" id="IPR036508">
    <property type="entry name" value="Chitin-bd_dom_sf"/>
</dbReference>
<keyword evidence="1" id="KW-0732">Signal</keyword>
<name>A0AAN8QEG6_PATCE</name>
<dbReference type="InterPro" id="IPR013320">
    <property type="entry name" value="ConA-like_dom_sf"/>
</dbReference>
<dbReference type="Gene3D" id="2.170.140.10">
    <property type="entry name" value="Chitin binding domain"/>
    <property type="match status" value="1"/>
</dbReference>
<evidence type="ECO:0000256" key="1">
    <source>
        <dbReference type="SAM" id="SignalP"/>
    </source>
</evidence>
<evidence type="ECO:0000313" key="4">
    <source>
        <dbReference type="Proteomes" id="UP001347796"/>
    </source>
</evidence>
<dbReference type="AlphaFoldDB" id="A0AAN8QEG6"/>
<evidence type="ECO:0000259" key="2">
    <source>
        <dbReference type="PROSITE" id="PS50940"/>
    </source>
</evidence>
<protein>
    <recommendedName>
        <fullName evidence="2">Chitin-binding type-2 domain-containing protein</fullName>
    </recommendedName>
</protein>
<dbReference type="SUPFAM" id="SSF57625">
    <property type="entry name" value="Invertebrate chitin-binding proteins"/>
    <property type="match status" value="2"/>
</dbReference>
<feature type="chain" id="PRO_5042870534" description="Chitin-binding type-2 domain-containing protein" evidence="1">
    <location>
        <begin position="22"/>
        <end position="425"/>
    </location>
</feature>
<dbReference type="SUPFAM" id="SSF49899">
    <property type="entry name" value="Concanavalin A-like lectins/glucanases"/>
    <property type="match status" value="1"/>
</dbReference>
<feature type="signal peptide" evidence="1">
    <location>
        <begin position="1"/>
        <end position="21"/>
    </location>
</feature>
<dbReference type="EMBL" id="JAZGQO010000002">
    <property type="protein sequence ID" value="KAK6190896.1"/>
    <property type="molecule type" value="Genomic_DNA"/>
</dbReference>
<gene>
    <name evidence="3" type="ORF">SNE40_002666</name>
</gene>
<organism evidence="3 4">
    <name type="scientific">Patella caerulea</name>
    <name type="common">Rayed Mediterranean limpet</name>
    <dbReference type="NCBI Taxonomy" id="87958"/>
    <lineage>
        <taxon>Eukaryota</taxon>
        <taxon>Metazoa</taxon>
        <taxon>Spiralia</taxon>
        <taxon>Lophotrochozoa</taxon>
        <taxon>Mollusca</taxon>
        <taxon>Gastropoda</taxon>
        <taxon>Patellogastropoda</taxon>
        <taxon>Patelloidea</taxon>
        <taxon>Patellidae</taxon>
        <taxon>Patella</taxon>
    </lineage>
</organism>
<proteinExistence type="predicted"/>
<dbReference type="Pfam" id="PF01607">
    <property type="entry name" value="CBM_14"/>
    <property type="match status" value="1"/>
</dbReference>
<sequence length="425" mass="46823">MASKTLLLGVMVIMLVAINSAEKINIRHRRATVDDAMCGGCKMSHGIGYNNHPTDCQKYIQCDFSTDNSVKANEMQCKLGLFWDQNGLTCNYPGVVSCVNDPCKNVGTLFYKISTNCRMYHSCEKRLAAPACCAPNYSFNVVSNQCEPDASCTELCPGEEAEDESTCNKRSVDGKLSSYEENIPGRGWIERSCAPFTGYRHADCQCTIDLVVSGATLVKPACTPIVQLTFDDGQVRDVSGKYNWVQNIAVNVNNGHGYFDVASGLRIPRFSNAPLGPKFMIKMRYRTDGAVTNRQALVTNRDCGKPGSLAILLDQTTTTFRMRNEDGTTIDIPLTVASQSEWRTITYRFDNGVFSGEVDGNTSQKTNTGMIGKSECSLQIGRGNTFSNFKGDIDYVSIITFMGFIGKSIFETIIHLKFSTRNAKT</sequence>
<reference evidence="3 4" key="1">
    <citation type="submission" date="2024-01" db="EMBL/GenBank/DDBJ databases">
        <title>The genome of the rayed Mediterranean limpet Patella caerulea (Linnaeus, 1758).</title>
        <authorList>
            <person name="Anh-Thu Weber A."/>
            <person name="Halstead-Nussloch G."/>
        </authorList>
    </citation>
    <scope>NUCLEOTIDE SEQUENCE [LARGE SCALE GENOMIC DNA]</scope>
    <source>
        <strain evidence="3">AATW-2023a</strain>
        <tissue evidence="3">Whole specimen</tissue>
    </source>
</reference>
<keyword evidence="4" id="KW-1185">Reference proteome</keyword>
<accession>A0AAN8QEG6</accession>
<comment type="caution">
    <text evidence="3">The sequence shown here is derived from an EMBL/GenBank/DDBJ whole genome shotgun (WGS) entry which is preliminary data.</text>
</comment>
<dbReference type="Proteomes" id="UP001347796">
    <property type="component" value="Unassembled WGS sequence"/>
</dbReference>
<dbReference type="PROSITE" id="PS50940">
    <property type="entry name" value="CHIT_BIND_II"/>
    <property type="match status" value="1"/>
</dbReference>
<dbReference type="GO" id="GO:0005576">
    <property type="term" value="C:extracellular region"/>
    <property type="evidence" value="ECO:0007669"/>
    <property type="project" value="InterPro"/>
</dbReference>
<dbReference type="GO" id="GO:0008061">
    <property type="term" value="F:chitin binding"/>
    <property type="evidence" value="ECO:0007669"/>
    <property type="project" value="InterPro"/>
</dbReference>
<dbReference type="InterPro" id="IPR002557">
    <property type="entry name" value="Chitin-bd_dom"/>
</dbReference>